<dbReference type="EMBL" id="FXAO01000004">
    <property type="protein sequence ID" value="SMG31029.1"/>
    <property type="molecule type" value="Genomic_DNA"/>
</dbReference>
<evidence type="ECO:0000313" key="2">
    <source>
        <dbReference type="EMBL" id="SMG31029.1"/>
    </source>
</evidence>
<feature type="coiled-coil region" evidence="1">
    <location>
        <begin position="23"/>
        <end position="50"/>
    </location>
</feature>
<evidence type="ECO:0008006" key="4">
    <source>
        <dbReference type="Google" id="ProtNLM"/>
    </source>
</evidence>
<organism evidence="2 3">
    <name type="scientific">Arenibacter troitsensis</name>
    <dbReference type="NCBI Taxonomy" id="188872"/>
    <lineage>
        <taxon>Bacteria</taxon>
        <taxon>Pseudomonadati</taxon>
        <taxon>Bacteroidota</taxon>
        <taxon>Flavobacteriia</taxon>
        <taxon>Flavobacteriales</taxon>
        <taxon>Flavobacteriaceae</taxon>
        <taxon>Arenibacter</taxon>
    </lineage>
</organism>
<evidence type="ECO:0000313" key="3">
    <source>
        <dbReference type="Proteomes" id="UP000193420"/>
    </source>
</evidence>
<keyword evidence="1" id="KW-0175">Coiled coil</keyword>
<accession>A0A1X7JRP0</accession>
<name>A0A1X7JRP0_9FLAO</name>
<dbReference type="Proteomes" id="UP000193420">
    <property type="component" value="Unassembled WGS sequence"/>
</dbReference>
<dbReference type="STRING" id="188872.SAMN03080602_02131"/>
<gene>
    <name evidence="2" type="ORF">SAMN03080602_02131</name>
</gene>
<protein>
    <recommendedName>
        <fullName evidence="4">TonB family C-terminal domain-containing protein</fullName>
    </recommendedName>
</protein>
<reference evidence="3" key="1">
    <citation type="submission" date="2017-04" db="EMBL/GenBank/DDBJ databases">
        <authorList>
            <person name="Varghese N."/>
            <person name="Submissions S."/>
        </authorList>
    </citation>
    <scope>NUCLEOTIDE SEQUENCE [LARGE SCALE GENOMIC DNA]</scope>
    <source>
        <strain evidence="3">DSM 19835</strain>
    </source>
</reference>
<evidence type="ECO:0000256" key="1">
    <source>
        <dbReference type="SAM" id="Coils"/>
    </source>
</evidence>
<sequence>MALVVLGLYNIHLGQKEKEEYVIELSLLEEEDLEKQIEEEIKEMEEMAKADPVKSHMAYNEANKPSFGNPEPLKTLEEILEEQELSADSDDPTDYLSSDSEYAARVKELARRRREKQELLGEKEASKEVMTNNLAKRRTSISYSLVDRRHTSLPIPIYTCIEGGKVVINIKVDPLGKVIEADVNKKSSSTLNGCLVDNAIEYALKSKFNTGEKAEQMGTITYLFQEKQR</sequence>
<dbReference type="AlphaFoldDB" id="A0A1X7JRP0"/>
<keyword evidence="3" id="KW-1185">Reference proteome</keyword>
<proteinExistence type="predicted"/>